<comment type="similarity">
    <text evidence="2 7">Belongs to the sodium:solute symporter (SSF) (TC 2.A.21) family.</text>
</comment>
<name>A0ABV6ZU46_9PROT</name>
<feature type="transmembrane region" description="Helical" evidence="8">
    <location>
        <begin position="305"/>
        <end position="332"/>
    </location>
</feature>
<keyword evidence="10" id="KW-1185">Reference proteome</keyword>
<keyword evidence="6 8" id="KW-0472">Membrane</keyword>
<evidence type="ECO:0000256" key="1">
    <source>
        <dbReference type="ARBA" id="ARBA00004141"/>
    </source>
</evidence>
<dbReference type="InterPro" id="IPR038377">
    <property type="entry name" value="Na/Glc_symporter_sf"/>
</dbReference>
<dbReference type="EMBL" id="JBHRSV010000001">
    <property type="protein sequence ID" value="MFC2924930.1"/>
    <property type="molecule type" value="Genomic_DNA"/>
</dbReference>
<feature type="transmembrane region" description="Helical" evidence="8">
    <location>
        <begin position="406"/>
        <end position="426"/>
    </location>
</feature>
<evidence type="ECO:0000256" key="8">
    <source>
        <dbReference type="SAM" id="Phobius"/>
    </source>
</evidence>
<evidence type="ECO:0000256" key="3">
    <source>
        <dbReference type="ARBA" id="ARBA00022448"/>
    </source>
</evidence>
<dbReference type="InterPro" id="IPR001734">
    <property type="entry name" value="Na/solute_symporter"/>
</dbReference>
<comment type="caution">
    <text evidence="9">The sequence shown here is derived from an EMBL/GenBank/DDBJ whole genome shotgun (WGS) entry which is preliminary data.</text>
</comment>
<feature type="transmembrane region" description="Helical" evidence="8">
    <location>
        <begin position="182"/>
        <end position="208"/>
    </location>
</feature>
<feature type="transmembrane region" description="Helical" evidence="8">
    <location>
        <begin position="149"/>
        <end position="170"/>
    </location>
</feature>
<keyword evidence="4 8" id="KW-0812">Transmembrane</keyword>
<sequence length="453" mass="46896">MLMIAALAAYVALQIGISWWAARRTASDTDYLIAGRRLGVFAVGLSVFATWFGGETVLGSTATIAEEGLAGARAEPFGYALTLLFMALLIAGQFRKRGYMTLADFFRDRFGGRAEFLAALVAIPTSLLWAAAQLLAMASLLAVVTGFPVAVMLVAATALVIVYTLLGGLLGDVITDMLQGSILLIGLVVLLVVMVAALGGPSAALASIDPERLRLVGPGESWIERIDVWMIPVLGSLVAQEPIARFLGAKSAKTARNGGLLAAGIYLGVGLIPLAFGLMAPSLPIAHGDGDLFLPTLARELLPSALFVIFAGALFSAVLSTVDSALLAVSALATENLYRRARPQSGARERLIAARTITALAGLTALTIALSGESIYGLVEIASSFGSAGILVCVLAGLYLRLGGEIAALAALVTGLVTVLLADWVFAIPGGFMLSIAMAAAAYMTAALITRSR</sequence>
<evidence type="ECO:0000256" key="4">
    <source>
        <dbReference type="ARBA" id="ARBA00022692"/>
    </source>
</evidence>
<proteinExistence type="inferred from homology"/>
<organism evidence="9 10">
    <name type="scientific">Hyphobacterium vulgare</name>
    <dbReference type="NCBI Taxonomy" id="1736751"/>
    <lineage>
        <taxon>Bacteria</taxon>
        <taxon>Pseudomonadati</taxon>
        <taxon>Pseudomonadota</taxon>
        <taxon>Alphaproteobacteria</taxon>
        <taxon>Maricaulales</taxon>
        <taxon>Maricaulaceae</taxon>
        <taxon>Hyphobacterium</taxon>
    </lineage>
</organism>
<dbReference type="CDD" id="cd11474">
    <property type="entry name" value="SLC5sbd_CHT"/>
    <property type="match status" value="1"/>
</dbReference>
<protein>
    <submittedName>
        <fullName evidence="9">Sodium:solute symporter family protein</fullName>
    </submittedName>
</protein>
<reference evidence="10" key="1">
    <citation type="journal article" date="2019" name="Int. J. Syst. Evol. Microbiol.">
        <title>The Global Catalogue of Microorganisms (GCM) 10K type strain sequencing project: providing services to taxonomists for standard genome sequencing and annotation.</title>
        <authorList>
            <consortium name="The Broad Institute Genomics Platform"/>
            <consortium name="The Broad Institute Genome Sequencing Center for Infectious Disease"/>
            <person name="Wu L."/>
            <person name="Ma J."/>
        </authorList>
    </citation>
    <scope>NUCLEOTIDE SEQUENCE [LARGE SCALE GENOMIC DNA]</scope>
    <source>
        <strain evidence="10">KCTC 52487</strain>
    </source>
</reference>
<comment type="subcellular location">
    <subcellularLocation>
        <location evidence="1">Membrane</location>
        <topology evidence="1">Multi-pass membrane protein</topology>
    </subcellularLocation>
</comment>
<dbReference type="Pfam" id="PF00474">
    <property type="entry name" value="SSF"/>
    <property type="match status" value="1"/>
</dbReference>
<dbReference type="RefSeq" id="WP_343163815.1">
    <property type="nucleotide sequence ID" value="NZ_JBHRSV010000001.1"/>
</dbReference>
<feature type="transmembrane region" description="Helical" evidence="8">
    <location>
        <begin position="77"/>
        <end position="95"/>
    </location>
</feature>
<evidence type="ECO:0000313" key="9">
    <source>
        <dbReference type="EMBL" id="MFC2924930.1"/>
    </source>
</evidence>
<feature type="transmembrane region" description="Helical" evidence="8">
    <location>
        <begin position="260"/>
        <end position="285"/>
    </location>
</feature>
<dbReference type="PANTHER" id="PTHR48086:SF7">
    <property type="entry name" value="SODIUM-SOLUTE SYMPORTER-RELATED"/>
    <property type="match status" value="1"/>
</dbReference>
<evidence type="ECO:0000256" key="2">
    <source>
        <dbReference type="ARBA" id="ARBA00006434"/>
    </source>
</evidence>
<feature type="transmembrane region" description="Helical" evidence="8">
    <location>
        <begin position="376"/>
        <end position="399"/>
    </location>
</feature>
<evidence type="ECO:0000256" key="5">
    <source>
        <dbReference type="ARBA" id="ARBA00022989"/>
    </source>
</evidence>
<evidence type="ECO:0000256" key="6">
    <source>
        <dbReference type="ARBA" id="ARBA00023136"/>
    </source>
</evidence>
<evidence type="ECO:0000313" key="10">
    <source>
        <dbReference type="Proteomes" id="UP001595379"/>
    </source>
</evidence>
<keyword evidence="3" id="KW-0813">Transport</keyword>
<feature type="transmembrane region" description="Helical" evidence="8">
    <location>
        <begin position="432"/>
        <end position="450"/>
    </location>
</feature>
<feature type="transmembrane region" description="Helical" evidence="8">
    <location>
        <begin position="34"/>
        <end position="53"/>
    </location>
</feature>
<gene>
    <name evidence="9" type="ORF">ACFOOR_02300</name>
</gene>
<feature type="transmembrane region" description="Helical" evidence="8">
    <location>
        <begin position="6"/>
        <end position="22"/>
    </location>
</feature>
<dbReference type="PANTHER" id="PTHR48086">
    <property type="entry name" value="SODIUM/PROLINE SYMPORTER-RELATED"/>
    <property type="match status" value="1"/>
</dbReference>
<feature type="transmembrane region" description="Helical" evidence="8">
    <location>
        <begin position="116"/>
        <end position="143"/>
    </location>
</feature>
<evidence type="ECO:0000256" key="7">
    <source>
        <dbReference type="RuleBase" id="RU362091"/>
    </source>
</evidence>
<feature type="transmembrane region" description="Helical" evidence="8">
    <location>
        <begin position="228"/>
        <end position="248"/>
    </location>
</feature>
<feature type="transmembrane region" description="Helical" evidence="8">
    <location>
        <begin position="352"/>
        <end position="370"/>
    </location>
</feature>
<dbReference type="InterPro" id="IPR050277">
    <property type="entry name" value="Sodium:Solute_Symporter"/>
</dbReference>
<dbReference type="Proteomes" id="UP001595379">
    <property type="component" value="Unassembled WGS sequence"/>
</dbReference>
<keyword evidence="5 8" id="KW-1133">Transmembrane helix</keyword>
<dbReference type="Gene3D" id="1.20.1730.10">
    <property type="entry name" value="Sodium/glucose cotransporter"/>
    <property type="match status" value="1"/>
</dbReference>
<accession>A0ABV6ZU46</accession>
<dbReference type="PROSITE" id="PS50283">
    <property type="entry name" value="NA_SOLUT_SYMP_3"/>
    <property type="match status" value="1"/>
</dbReference>